<name>I3IQI8_9BACT</name>
<protein>
    <recommendedName>
        <fullName evidence="3">Lon proteolytic domain-containing protein</fullName>
    </recommendedName>
</protein>
<keyword evidence="2" id="KW-1185">Reference proteome</keyword>
<proteinExistence type="predicted"/>
<evidence type="ECO:0008006" key="3">
    <source>
        <dbReference type="Google" id="ProtNLM"/>
    </source>
</evidence>
<dbReference type="InterPro" id="IPR014721">
    <property type="entry name" value="Ribsml_uS5_D2-typ_fold_subgr"/>
</dbReference>
<dbReference type="InterPro" id="IPR020568">
    <property type="entry name" value="Ribosomal_Su5_D2-typ_SF"/>
</dbReference>
<evidence type="ECO:0000313" key="2">
    <source>
        <dbReference type="Proteomes" id="UP000002985"/>
    </source>
</evidence>
<dbReference type="SUPFAM" id="SSF54211">
    <property type="entry name" value="Ribosomal protein S5 domain 2-like"/>
    <property type="match status" value="1"/>
</dbReference>
<comment type="caution">
    <text evidence="1">The sequence shown here is derived from an EMBL/GenBank/DDBJ whole genome shotgun (WGS) entry which is preliminary data.</text>
</comment>
<dbReference type="Proteomes" id="UP000002985">
    <property type="component" value="Unassembled WGS sequence"/>
</dbReference>
<evidence type="ECO:0000313" key="1">
    <source>
        <dbReference type="EMBL" id="GAB63983.1"/>
    </source>
</evidence>
<reference evidence="1 2" key="1">
    <citation type="journal article" date="2012" name="FEBS Lett.">
        <title>Anammox organism KSU-1 expresses a NirK-type copper-containing nitrite reductase instead of a NirS-type with cytochrome cd1.</title>
        <authorList>
            <person name="Hira D."/>
            <person name="Toh H."/>
            <person name="Migita C.T."/>
            <person name="Okubo H."/>
            <person name="Nishiyama T."/>
            <person name="Hattori M."/>
            <person name="Furukawa K."/>
            <person name="Fujii T."/>
        </authorList>
    </citation>
    <scope>NUCLEOTIDE SEQUENCE [LARGE SCALE GENOMIC DNA]</scope>
</reference>
<dbReference type="Gene3D" id="3.30.230.10">
    <property type="match status" value="1"/>
</dbReference>
<organism evidence="1 2">
    <name type="scientific">Candidatus Jettenia caeni</name>
    <dbReference type="NCBI Taxonomy" id="247490"/>
    <lineage>
        <taxon>Bacteria</taxon>
        <taxon>Pseudomonadati</taxon>
        <taxon>Planctomycetota</taxon>
        <taxon>Candidatus Brocadiia</taxon>
        <taxon>Candidatus Brocadiales</taxon>
        <taxon>Candidatus Brocadiaceae</taxon>
        <taxon>Candidatus Jettenia</taxon>
    </lineage>
</organism>
<dbReference type="EMBL" id="BAFH01000004">
    <property type="protein sequence ID" value="GAB63983.1"/>
    <property type="molecule type" value="Genomic_DNA"/>
</dbReference>
<dbReference type="OrthoDB" id="258598at2"/>
<accession>I3IQI8</accession>
<dbReference type="AlphaFoldDB" id="I3IQI8"/>
<gene>
    <name evidence="1" type="ORF">KSU1_D0674</name>
</gene>
<sequence length="306" mass="34676">MNFIPKQHLEIGNYIKYIDEILHKCDKGIEYCKICPNEFVCAELEKDDFGLKGSTVSDILTAIQYALNKIPGFLNPDKRENLRTHIKNYIAESPIHERDIWENSILNILLDKKLANQFYKPEAKIGKIRTLLTYNANISFSIYLTCLYPNNNDIVPETLKTLHCGFIPNNTMMVNQFAQRRHTDIIIPPAINHIKYCLEKEMNEILEKCDRNDIGLATALCYYAVLTKSLIPENIAVTGGLDGQGRVLPGASLDSKIETVLRELHFIDKIIIPKGSLLSIPIPGNICIIEVSDLEQAIDSVFKNTN</sequence>